<evidence type="ECO:0000313" key="2">
    <source>
        <dbReference type="Proteomes" id="UP001341840"/>
    </source>
</evidence>
<comment type="caution">
    <text evidence="1">The sequence shown here is derived from an EMBL/GenBank/DDBJ whole genome shotgun (WGS) entry which is preliminary data.</text>
</comment>
<dbReference type="PANTHER" id="PTHR31170:SF23">
    <property type="match status" value="1"/>
</dbReference>
<keyword evidence="2" id="KW-1185">Reference proteome</keyword>
<dbReference type="Pfam" id="PF03140">
    <property type="entry name" value="DUF247"/>
    <property type="match status" value="2"/>
</dbReference>
<dbReference type="InterPro" id="IPR004158">
    <property type="entry name" value="DUF247_pln"/>
</dbReference>
<dbReference type="Proteomes" id="UP001341840">
    <property type="component" value="Unassembled WGS sequence"/>
</dbReference>
<dbReference type="EMBL" id="JASCZI010091084">
    <property type="protein sequence ID" value="MED6148869.1"/>
    <property type="molecule type" value="Genomic_DNA"/>
</dbReference>
<protein>
    <submittedName>
        <fullName evidence="1">Uncharacterized protein</fullName>
    </submittedName>
</protein>
<gene>
    <name evidence="1" type="ORF">PIB30_057089</name>
</gene>
<dbReference type="PANTHER" id="PTHR31170">
    <property type="entry name" value="BNAC04G53230D PROTEIN"/>
    <property type="match status" value="1"/>
</dbReference>
<organism evidence="1 2">
    <name type="scientific">Stylosanthes scabra</name>
    <dbReference type="NCBI Taxonomy" id="79078"/>
    <lineage>
        <taxon>Eukaryota</taxon>
        <taxon>Viridiplantae</taxon>
        <taxon>Streptophyta</taxon>
        <taxon>Embryophyta</taxon>
        <taxon>Tracheophyta</taxon>
        <taxon>Spermatophyta</taxon>
        <taxon>Magnoliopsida</taxon>
        <taxon>eudicotyledons</taxon>
        <taxon>Gunneridae</taxon>
        <taxon>Pentapetalae</taxon>
        <taxon>rosids</taxon>
        <taxon>fabids</taxon>
        <taxon>Fabales</taxon>
        <taxon>Fabaceae</taxon>
        <taxon>Papilionoideae</taxon>
        <taxon>50 kb inversion clade</taxon>
        <taxon>dalbergioids sensu lato</taxon>
        <taxon>Dalbergieae</taxon>
        <taxon>Pterocarpus clade</taxon>
        <taxon>Stylosanthes</taxon>
    </lineage>
</organism>
<name>A0ABU6TJC9_9FABA</name>
<reference evidence="1 2" key="1">
    <citation type="journal article" date="2023" name="Plants (Basel)">
        <title>Bridging the Gap: Combining Genomics and Transcriptomics Approaches to Understand Stylosanthes scabra, an Orphan Legume from the Brazilian Caatinga.</title>
        <authorList>
            <person name="Ferreira-Neto J.R.C."/>
            <person name="da Silva M.D."/>
            <person name="Binneck E."/>
            <person name="de Melo N.F."/>
            <person name="da Silva R.H."/>
            <person name="de Melo A.L.T.M."/>
            <person name="Pandolfi V."/>
            <person name="Bustamante F.O."/>
            <person name="Brasileiro-Vidal A.C."/>
            <person name="Benko-Iseppon A.M."/>
        </authorList>
    </citation>
    <scope>NUCLEOTIDE SEQUENCE [LARGE SCALE GENOMIC DNA]</scope>
    <source>
        <tissue evidence="1">Leaves</tissue>
    </source>
</reference>
<evidence type="ECO:0000313" key="1">
    <source>
        <dbReference type="EMBL" id="MED6148869.1"/>
    </source>
</evidence>
<proteinExistence type="predicted"/>
<sequence length="347" mass="39758">MVKKAQPLFATQSCCIYKVPHSIRQLKEDAYTPKIISIGPLHHGNPRLVTMEAHKQVYCQHLFQRSEASLSDLVSCVQQMEPQIRACYSEKINLTEDELVKVIFIDCCFIIEFFLRDEWMRNDVIPSKPWMDNQVRYDLIYFSYYNKQSVSPPAASSIAHFTDLIRYFCLPPSHPSRNPGLLVLGHGASELFEAGVKFTVNESSSSHGCMLALEFKDATLRIPHIAVSGGTEIWLRNIVALEQCHYPYEHYILDYVVFLGHIMKTSKDAVVFIKAEIIDCIFGGDCESKVAKLFGDVGKETLVVNTNVDYLKIRDDLNAYYCQVSEKMKQQNYIDEKLRICLLYVNN</sequence>
<accession>A0ABU6TJC9</accession>